<comment type="cofactor">
    <cofactor evidence="1">
        <name>pyridoxal 5'-phosphate</name>
        <dbReference type="ChEBI" id="CHEBI:597326"/>
    </cofactor>
</comment>
<dbReference type="InterPro" id="IPR023927">
    <property type="entry name" value="SbnA"/>
</dbReference>
<dbReference type="InterPro" id="IPR001926">
    <property type="entry name" value="TrpB-like_PALP"/>
</dbReference>
<dbReference type="Gene3D" id="3.40.50.1100">
    <property type="match status" value="2"/>
</dbReference>
<evidence type="ECO:0000313" key="7">
    <source>
        <dbReference type="Proteomes" id="UP001595829"/>
    </source>
</evidence>
<dbReference type="InterPro" id="IPR050214">
    <property type="entry name" value="Cys_Synth/Cystath_Beta-Synth"/>
</dbReference>
<dbReference type="NCBIfam" id="TIGR03945">
    <property type="entry name" value="PLP_SbnA_fam"/>
    <property type="match status" value="1"/>
</dbReference>
<dbReference type="RefSeq" id="WP_345686947.1">
    <property type="nucleotide sequence ID" value="NZ_BAABIT010000001.1"/>
</dbReference>
<dbReference type="Pfam" id="PF00291">
    <property type="entry name" value="PALP"/>
    <property type="match status" value="1"/>
</dbReference>
<dbReference type="InterPro" id="IPR036052">
    <property type="entry name" value="TrpB-like_PALP_sf"/>
</dbReference>
<feature type="domain" description="Tryptophan synthase beta chain-like PALP" evidence="5">
    <location>
        <begin position="17"/>
        <end position="292"/>
    </location>
</feature>
<reference evidence="7" key="1">
    <citation type="journal article" date="2019" name="Int. J. Syst. Evol. Microbiol.">
        <title>The Global Catalogue of Microorganisms (GCM) 10K type strain sequencing project: providing services to taxonomists for standard genome sequencing and annotation.</title>
        <authorList>
            <consortium name="The Broad Institute Genomics Platform"/>
            <consortium name="The Broad Institute Genome Sequencing Center for Infectious Disease"/>
            <person name="Wu L."/>
            <person name="Ma J."/>
        </authorList>
    </citation>
    <scope>NUCLEOTIDE SEQUENCE [LARGE SCALE GENOMIC DNA]</scope>
    <source>
        <strain evidence="7">CGMCC 4.1648</strain>
    </source>
</reference>
<organism evidence="6 7">
    <name type="scientific">Streptomyces coeruleoprunus</name>
    <dbReference type="NCBI Taxonomy" id="285563"/>
    <lineage>
        <taxon>Bacteria</taxon>
        <taxon>Bacillati</taxon>
        <taxon>Actinomycetota</taxon>
        <taxon>Actinomycetes</taxon>
        <taxon>Kitasatosporales</taxon>
        <taxon>Streptomycetaceae</taxon>
        <taxon>Streptomyces</taxon>
    </lineage>
</organism>
<dbReference type="EMBL" id="JBHSJD010000013">
    <property type="protein sequence ID" value="MFC5023979.1"/>
    <property type="molecule type" value="Genomic_DNA"/>
</dbReference>
<keyword evidence="4" id="KW-0663">Pyridoxal phosphate</keyword>
<dbReference type="Proteomes" id="UP001595829">
    <property type="component" value="Unassembled WGS sequence"/>
</dbReference>
<evidence type="ECO:0000259" key="5">
    <source>
        <dbReference type="Pfam" id="PF00291"/>
    </source>
</evidence>
<evidence type="ECO:0000256" key="1">
    <source>
        <dbReference type="ARBA" id="ARBA00001933"/>
    </source>
</evidence>
<dbReference type="PANTHER" id="PTHR10314">
    <property type="entry name" value="CYSTATHIONINE BETA-SYNTHASE"/>
    <property type="match status" value="1"/>
</dbReference>
<dbReference type="CDD" id="cd01561">
    <property type="entry name" value="CBS_like"/>
    <property type="match status" value="1"/>
</dbReference>
<keyword evidence="3" id="KW-0808">Transferase</keyword>
<evidence type="ECO:0000256" key="2">
    <source>
        <dbReference type="ARBA" id="ARBA00011738"/>
    </source>
</evidence>
<dbReference type="SUPFAM" id="SSF53686">
    <property type="entry name" value="Tryptophan synthase beta subunit-like PLP-dependent enzymes"/>
    <property type="match status" value="1"/>
</dbReference>
<name>A0ABV9XG61_9ACTN</name>
<keyword evidence="7" id="KW-1185">Reference proteome</keyword>
<evidence type="ECO:0000313" key="6">
    <source>
        <dbReference type="EMBL" id="MFC5023979.1"/>
    </source>
</evidence>
<accession>A0ABV9XG61</accession>
<comment type="subunit">
    <text evidence="2">Homodimer.</text>
</comment>
<evidence type="ECO:0000256" key="3">
    <source>
        <dbReference type="ARBA" id="ARBA00022679"/>
    </source>
</evidence>
<gene>
    <name evidence="6" type="primary">sbnA</name>
    <name evidence="6" type="ORF">ACFPM3_17740</name>
</gene>
<protein>
    <submittedName>
        <fullName evidence="6">2,3-diaminopropionate biosynthesis protein SbnA</fullName>
    </submittedName>
</protein>
<comment type="caution">
    <text evidence="6">The sequence shown here is derived from an EMBL/GenBank/DDBJ whole genome shotgun (WGS) entry which is preliminary data.</text>
</comment>
<sequence length="328" mass="35069">MIFQHAHEIITDDIFVRLDGLVPGSESFLKIEGWNPAGSIKLKSAVGMVEDAERRGLLWTGGRIIESSSGSLGIALAIVAAAKGYAFTCVTDPNISPQSLALIRALGAEVIQVDERDANGGFLGTRIARIRRELAADPKLIWLNQYANPSNPDAHARSTATSILRHIGRVDRLFIGAGTTGTLMGCIRHFRAFSPSTKIIAVDTAGSVTFGHPPGPRHIPGLGTSRRPELCRPEAVDDVVLVPETDAIRMCRRLAAERGLPVGGSTGSVVAAVERHAPLIPPGARVVALSPDTADRYIHTVYDDAWVARTYGPETLAHIRDEGHPVPA</sequence>
<evidence type="ECO:0000256" key="4">
    <source>
        <dbReference type="ARBA" id="ARBA00022898"/>
    </source>
</evidence>
<proteinExistence type="predicted"/>